<dbReference type="AlphaFoldDB" id="A0AAN1QQL6"/>
<dbReference type="GO" id="GO:0043138">
    <property type="term" value="F:3'-5' DNA helicase activity"/>
    <property type="evidence" value="ECO:0007669"/>
    <property type="project" value="UniProtKB-EC"/>
</dbReference>
<evidence type="ECO:0000256" key="2">
    <source>
        <dbReference type="ARBA" id="ARBA00022741"/>
    </source>
</evidence>
<dbReference type="SUPFAM" id="SSF52540">
    <property type="entry name" value="P-loop containing nucleoside triphosphate hydrolases"/>
    <property type="match status" value="1"/>
</dbReference>
<keyword evidence="4 11" id="KW-0347">Helicase</keyword>
<dbReference type="Pfam" id="PF13361">
    <property type="entry name" value="UvrD_C"/>
    <property type="match status" value="2"/>
</dbReference>
<dbReference type="PROSITE" id="PS51217">
    <property type="entry name" value="UVRD_HELICASE_CTER"/>
    <property type="match status" value="1"/>
</dbReference>
<dbReference type="EC" id="5.6.2.4" evidence="9"/>
<evidence type="ECO:0000256" key="11">
    <source>
        <dbReference type="PROSITE-ProRule" id="PRU00560"/>
    </source>
</evidence>
<evidence type="ECO:0000259" key="13">
    <source>
        <dbReference type="PROSITE" id="PS51217"/>
    </source>
</evidence>
<accession>A0AAN1QQL6</accession>
<reference evidence="14 15" key="1">
    <citation type="journal article" date="2018" name="Sci. Rep.">
        <title>Genome Features and Biochemical Characteristics of a Robust, Fast Growing and Naturally Transformable Cyanobacterium Synechococcus elongatus PCC 11801 Isolated from India.</title>
        <authorList>
            <person name="Jaiswal D."/>
            <person name="Sengupta A."/>
            <person name="Sohoni S."/>
            <person name="Sengupta S."/>
            <person name="Phadnavis A.G."/>
            <person name="Pakrasi H.B."/>
            <person name="Wangikar P.P."/>
        </authorList>
    </citation>
    <scope>NUCLEOTIDE SEQUENCE [LARGE SCALE GENOMIC DNA]</scope>
    <source>
        <strain evidence="14 15">PCC 11801</strain>
    </source>
</reference>
<evidence type="ECO:0000256" key="1">
    <source>
        <dbReference type="ARBA" id="ARBA00009922"/>
    </source>
</evidence>
<dbReference type="Gene3D" id="1.10.10.160">
    <property type="match status" value="1"/>
</dbReference>
<sequence length="784" mass="89694">MQSCWLGLGLQFRSPSGLDIRLLRPTPQQQAVIDHEQGRAVVVAVAGAGKTTTIARRIGRLVHQVEVPPERILATTFNRYARSQIREKLDHLTVPAGVAVRTLHALAQQILKLEADPWPLAADGEMRRLFYDMQSAIRQGRLDLPTDLSSTEQRQIADLTEDSFLNYLGYLKGDLRFSAWQFEQLPPALQAVATLEVWPESQRWLNICVDAFEQCRQDARLRSFDDLLVDACRLLCADLGIRERVRSRFDFLIVDEYQDINRAQNLIISVLDEAQQNLMVVGDDDQTIYEWRGARPQLILDKLRDRQWVQYTLDRNFRSRAPQLLLANALIRHNRLRSPKQLQGTKAWQHHCEWRSFPSGSAQAAAIAKQILEYRDRGKPLSDLVILIRTYAQTPLIEQQLMAAQLPYVIPGSQPFYLRREVKLLLAYLEFAEAERNRVRNGLTPTNRDRYDQLFRETSSRPSRYLKRPELLSMLQEALDNPHLPLATIVSQRCRDRLGRNRSLQRWLDYLGWVLVAQPSSAAAAIAKLEQLLDLRRWIIDSDISPESGAQKALIIDALQAFAGDRDLQSWLQEMATLQEQSPLSDEGSGVNLLTVFKAKGLEWDTVFIPDLDAGIYPFGASRESESGAGRNSFDPLAEVVLDRSLQEEERRILYVALTRSINNLHLSSATTQRSPFLQEAQISKIQTRLPRLRALATGQLQQLNDRQRSQLIHIDLAFCAQQRLHEVLVTSLRQLPPQAIAQHCHMVQQWIQDAIESDRPPLRSELIQQFWAEITAELMPQQS</sequence>
<evidence type="ECO:0000256" key="7">
    <source>
        <dbReference type="ARBA" id="ARBA00023235"/>
    </source>
</evidence>
<proteinExistence type="inferred from homology"/>
<keyword evidence="5 11" id="KW-0067">ATP-binding</keyword>
<evidence type="ECO:0000256" key="8">
    <source>
        <dbReference type="ARBA" id="ARBA00034617"/>
    </source>
</evidence>
<dbReference type="Gene3D" id="1.10.486.10">
    <property type="entry name" value="PCRA, domain 4"/>
    <property type="match status" value="1"/>
</dbReference>
<keyword evidence="7" id="KW-0413">Isomerase</keyword>
<evidence type="ECO:0000313" key="14">
    <source>
        <dbReference type="EMBL" id="AZB73684.2"/>
    </source>
</evidence>
<dbReference type="Proteomes" id="UP000267249">
    <property type="component" value="Chromosome"/>
</dbReference>
<dbReference type="InterPro" id="IPR027417">
    <property type="entry name" value="P-loop_NTPase"/>
</dbReference>
<evidence type="ECO:0000256" key="10">
    <source>
        <dbReference type="ARBA" id="ARBA00048988"/>
    </source>
</evidence>
<dbReference type="GO" id="GO:0000725">
    <property type="term" value="P:recombinational repair"/>
    <property type="evidence" value="ECO:0007669"/>
    <property type="project" value="TreeGrafter"/>
</dbReference>
<dbReference type="PANTHER" id="PTHR11070">
    <property type="entry name" value="UVRD / RECB / PCRA DNA HELICASE FAMILY MEMBER"/>
    <property type="match status" value="1"/>
</dbReference>
<evidence type="ECO:0000256" key="6">
    <source>
        <dbReference type="ARBA" id="ARBA00023125"/>
    </source>
</evidence>
<name>A0AAN1QQL6_SYNEL</name>
<evidence type="ECO:0000313" key="15">
    <source>
        <dbReference type="Proteomes" id="UP000267249"/>
    </source>
</evidence>
<protein>
    <recommendedName>
        <fullName evidence="9">DNA 3'-5' helicase</fullName>
        <ecNumber evidence="9">5.6.2.4</ecNumber>
    </recommendedName>
</protein>
<comment type="catalytic activity">
    <reaction evidence="8">
        <text>Couples ATP hydrolysis with the unwinding of duplex DNA by translocating in the 3'-5' direction.</text>
        <dbReference type="EC" id="5.6.2.4"/>
    </reaction>
</comment>
<dbReference type="InterPro" id="IPR014016">
    <property type="entry name" value="UvrD-like_ATP-bd"/>
</dbReference>
<dbReference type="InterPro" id="IPR000212">
    <property type="entry name" value="DNA_helicase_UvrD/REP"/>
</dbReference>
<feature type="domain" description="UvrD-like helicase C-terminal" evidence="13">
    <location>
        <begin position="321"/>
        <end position="601"/>
    </location>
</feature>
<dbReference type="PANTHER" id="PTHR11070:SF2">
    <property type="entry name" value="ATP-DEPENDENT DNA HELICASE SRS2"/>
    <property type="match status" value="1"/>
</dbReference>
<comment type="catalytic activity">
    <reaction evidence="10">
        <text>ATP + H2O = ADP + phosphate + H(+)</text>
        <dbReference type="Rhea" id="RHEA:13065"/>
        <dbReference type="ChEBI" id="CHEBI:15377"/>
        <dbReference type="ChEBI" id="CHEBI:15378"/>
        <dbReference type="ChEBI" id="CHEBI:30616"/>
        <dbReference type="ChEBI" id="CHEBI:43474"/>
        <dbReference type="ChEBI" id="CHEBI:456216"/>
        <dbReference type="EC" id="5.6.2.4"/>
    </reaction>
</comment>
<organism evidence="14 15">
    <name type="scientific">Synechococcus elongatus PCC 11801</name>
    <dbReference type="NCBI Taxonomy" id="2219813"/>
    <lineage>
        <taxon>Bacteria</taxon>
        <taxon>Bacillati</taxon>
        <taxon>Cyanobacteriota</taxon>
        <taxon>Cyanophyceae</taxon>
        <taxon>Synechococcales</taxon>
        <taxon>Synechococcaceae</taxon>
        <taxon>Synechococcus</taxon>
    </lineage>
</organism>
<comment type="similarity">
    <text evidence="1">Belongs to the helicase family. UvrD subfamily.</text>
</comment>
<dbReference type="Gene3D" id="3.40.50.300">
    <property type="entry name" value="P-loop containing nucleotide triphosphate hydrolases"/>
    <property type="match status" value="2"/>
</dbReference>
<dbReference type="GO" id="GO:0003677">
    <property type="term" value="F:DNA binding"/>
    <property type="evidence" value="ECO:0007669"/>
    <property type="project" value="UniProtKB-KW"/>
</dbReference>
<keyword evidence="6" id="KW-0238">DNA-binding</keyword>
<evidence type="ECO:0000256" key="5">
    <source>
        <dbReference type="ARBA" id="ARBA00022840"/>
    </source>
</evidence>
<evidence type="ECO:0000256" key="4">
    <source>
        <dbReference type="ARBA" id="ARBA00022806"/>
    </source>
</evidence>
<keyword evidence="2 11" id="KW-0547">Nucleotide-binding</keyword>
<keyword evidence="3 11" id="KW-0378">Hydrolase</keyword>
<dbReference type="EMBL" id="CP030139">
    <property type="protein sequence ID" value="AZB73684.2"/>
    <property type="molecule type" value="Genomic_DNA"/>
</dbReference>
<gene>
    <name evidence="14" type="ORF">DOP62_07610</name>
</gene>
<evidence type="ECO:0000256" key="3">
    <source>
        <dbReference type="ARBA" id="ARBA00022801"/>
    </source>
</evidence>
<dbReference type="InterPro" id="IPR014017">
    <property type="entry name" value="DNA_helicase_UvrD-like_C"/>
</dbReference>
<dbReference type="CDD" id="cd17932">
    <property type="entry name" value="DEXQc_UvrD"/>
    <property type="match status" value="1"/>
</dbReference>
<feature type="binding site" evidence="11">
    <location>
        <begin position="44"/>
        <end position="51"/>
    </location>
    <ligand>
        <name>ATP</name>
        <dbReference type="ChEBI" id="CHEBI:30616"/>
    </ligand>
</feature>
<dbReference type="InterPro" id="IPR013986">
    <property type="entry name" value="DExx_box_DNA_helicase_dom_sf"/>
</dbReference>
<evidence type="ECO:0000259" key="12">
    <source>
        <dbReference type="PROSITE" id="PS51198"/>
    </source>
</evidence>
<dbReference type="PROSITE" id="PS51198">
    <property type="entry name" value="UVRD_HELICASE_ATP_BIND"/>
    <property type="match status" value="1"/>
</dbReference>
<feature type="domain" description="UvrD-like helicase ATP-binding" evidence="12">
    <location>
        <begin position="23"/>
        <end position="320"/>
    </location>
</feature>
<dbReference type="GO" id="GO:0005524">
    <property type="term" value="F:ATP binding"/>
    <property type="evidence" value="ECO:0007669"/>
    <property type="project" value="UniProtKB-UniRule"/>
</dbReference>
<evidence type="ECO:0000256" key="9">
    <source>
        <dbReference type="ARBA" id="ARBA00034808"/>
    </source>
</evidence>
<dbReference type="Pfam" id="PF00580">
    <property type="entry name" value="UvrD-helicase"/>
    <property type="match status" value="1"/>
</dbReference>
<dbReference type="GO" id="GO:0016787">
    <property type="term" value="F:hydrolase activity"/>
    <property type="evidence" value="ECO:0007669"/>
    <property type="project" value="UniProtKB-UniRule"/>
</dbReference>